<dbReference type="InterPro" id="IPR017766">
    <property type="entry name" value="Sphingomyelinase/PLipase_C"/>
</dbReference>
<sequence length="432" mass="48592">MRITRWLAALAAAVTAFAVQAETYIFVTNDTPRPVQVAVAQSGDKPLVEGTHWGRYTDEIPAYATRKVLWMNRDEGITNGKHFWFETTLRQGDGAVVLQQQLRGKLIGSSIWHSARSADFAHGWWSDREIHNGHTRFGGQLSLVSYRAQATGGFDDFHYVIQQAPARETASTDNELKILAWNIWGVIGAKQICDRWAEVPARAVNYDVLVFSEAFDNGCRDRLRAALAPQFPYQSQIVDKANIYEDGGVFIASRWPISSEHQTVYSQCAGTDCLANKGAMLVEVIKHGRPYHIVGTHTQAWNGSSQRAVRLSQLDTMKRFVDGFALPDSEPLFYAGDLNVDRFATADDYAEMLRLLNAEHPAVSGPRYTYDPELNALASPDREFLDYVLVARHHRRPQLSSNEVMVYRSLAPAVWGLRELSDHFALAGRFRF</sequence>
<keyword evidence="1 3" id="KW-0732">Signal</keyword>
<dbReference type="InterPro" id="IPR036691">
    <property type="entry name" value="Endo/exonu/phosph_ase_sf"/>
</dbReference>
<dbReference type="PANTHER" id="PTHR16320:SF23">
    <property type="entry name" value="SPHINGOMYELINASE C 1"/>
    <property type="match status" value="1"/>
</dbReference>
<dbReference type="SUPFAM" id="SSF56219">
    <property type="entry name" value="DNase I-like"/>
    <property type="match status" value="1"/>
</dbReference>
<keyword evidence="6" id="KW-1185">Reference proteome</keyword>
<evidence type="ECO:0000256" key="3">
    <source>
        <dbReference type="SAM" id="SignalP"/>
    </source>
</evidence>
<gene>
    <name evidence="5" type="ORF">ACFOW7_14915</name>
</gene>
<proteinExistence type="predicted"/>
<feature type="chain" id="PRO_5045259143" evidence="3">
    <location>
        <begin position="22"/>
        <end position="432"/>
    </location>
</feature>
<evidence type="ECO:0000256" key="2">
    <source>
        <dbReference type="ARBA" id="ARBA00022801"/>
    </source>
</evidence>
<evidence type="ECO:0000313" key="5">
    <source>
        <dbReference type="EMBL" id="MFC4160629.1"/>
    </source>
</evidence>
<evidence type="ECO:0000313" key="6">
    <source>
        <dbReference type="Proteomes" id="UP001595791"/>
    </source>
</evidence>
<reference evidence="6" key="1">
    <citation type="journal article" date="2019" name="Int. J. Syst. Evol. Microbiol.">
        <title>The Global Catalogue of Microorganisms (GCM) 10K type strain sequencing project: providing services to taxonomists for standard genome sequencing and annotation.</title>
        <authorList>
            <consortium name="The Broad Institute Genomics Platform"/>
            <consortium name="The Broad Institute Genome Sequencing Center for Infectious Disease"/>
            <person name="Wu L."/>
            <person name="Ma J."/>
        </authorList>
    </citation>
    <scope>NUCLEOTIDE SEQUENCE [LARGE SCALE GENOMIC DNA]</scope>
    <source>
        <strain evidence="6">LMG 29894</strain>
    </source>
</reference>
<dbReference type="Pfam" id="PF03372">
    <property type="entry name" value="Exo_endo_phos"/>
    <property type="match status" value="1"/>
</dbReference>
<feature type="domain" description="Endonuclease/exonuclease/phosphatase" evidence="4">
    <location>
        <begin position="180"/>
        <end position="423"/>
    </location>
</feature>
<organism evidence="5 6">
    <name type="scientific">Chitinimonas lacunae</name>
    <dbReference type="NCBI Taxonomy" id="1963018"/>
    <lineage>
        <taxon>Bacteria</taxon>
        <taxon>Pseudomonadati</taxon>
        <taxon>Pseudomonadota</taxon>
        <taxon>Betaproteobacteria</taxon>
        <taxon>Neisseriales</taxon>
        <taxon>Chitinibacteraceae</taxon>
        <taxon>Chitinimonas</taxon>
    </lineage>
</organism>
<name>A0ABV8MSF0_9NEIS</name>
<feature type="signal peptide" evidence="3">
    <location>
        <begin position="1"/>
        <end position="21"/>
    </location>
</feature>
<evidence type="ECO:0000256" key="1">
    <source>
        <dbReference type="ARBA" id="ARBA00022729"/>
    </source>
</evidence>
<protein>
    <submittedName>
        <fullName evidence="5">Sphingomyelin phosphodiesterase</fullName>
    </submittedName>
</protein>
<accession>A0ABV8MSF0</accession>
<dbReference type="CDD" id="cd09078">
    <property type="entry name" value="nSMase"/>
    <property type="match status" value="1"/>
</dbReference>
<dbReference type="PANTHER" id="PTHR16320">
    <property type="entry name" value="SPHINGOMYELINASE FAMILY MEMBER"/>
    <property type="match status" value="1"/>
</dbReference>
<keyword evidence="2" id="KW-0378">Hydrolase</keyword>
<dbReference type="InterPro" id="IPR038772">
    <property type="entry name" value="Sph/SMPD2-like"/>
</dbReference>
<dbReference type="EMBL" id="JBHSBU010000001">
    <property type="protein sequence ID" value="MFC4160629.1"/>
    <property type="molecule type" value="Genomic_DNA"/>
</dbReference>
<dbReference type="RefSeq" id="WP_378165665.1">
    <property type="nucleotide sequence ID" value="NZ_JBHSBU010000001.1"/>
</dbReference>
<dbReference type="Proteomes" id="UP001595791">
    <property type="component" value="Unassembled WGS sequence"/>
</dbReference>
<comment type="caution">
    <text evidence="5">The sequence shown here is derived from an EMBL/GenBank/DDBJ whole genome shotgun (WGS) entry which is preliminary data.</text>
</comment>
<dbReference type="Gene3D" id="3.60.10.10">
    <property type="entry name" value="Endonuclease/exonuclease/phosphatase"/>
    <property type="match status" value="1"/>
</dbReference>
<evidence type="ECO:0000259" key="4">
    <source>
        <dbReference type="Pfam" id="PF03372"/>
    </source>
</evidence>
<dbReference type="InterPro" id="IPR005135">
    <property type="entry name" value="Endo/exonuclease/phosphatase"/>
</dbReference>